<keyword evidence="1" id="KW-0472">Membrane</keyword>
<sequence length="881" mass="99238">KPPRRRSAIFHVAYFGLTAILFLLGISILLWAGRIPMWGADGLKQHFPFMAYIGQWIREAGNAVLHGQPIATFDFALGFGADVFQSLNYYGLGDPLLLLSAFFSPENSEICYILLIFLRYYLAGIAFLAYAKYMKIPRRYALPGALAYAFSMYMIFEGLLRHPFFANPLIHLPLIFLGAEKALRRESPVCLMLSVTWSALCGFYFFYINSLLLLIYALFRHFGLEREHPWRHLPANAGRLMGFYMVGLLIAAGIFLPSVLGYFSSARAFSGREVNLLTYAKRVYLRFLPSLVTYNGLTIYPTMPAIGVFAAIILLFKRDRAYRPWRWALALSLIFALVPFFGYAFNGFSYVAARWQYGALFLLCIGLSLGFPMLLRLQKAQKWVLAAFSALLCAYCLLLFRSNAMEKILLVVAIVAVVGSVVWLLLLNRLRLRRPMTCYLLALALLVGNQLGFHALLETNLIREGSLVERGEAYAQATDSPLALAPECAPDEFWRVDISQTDSPVFNESVLLNRYGTMAYNSLLSGCVYDSAMELQTNTQRNTSCVAGLDSRAPLEALWSVKYFVRETGTSRAPLIPYGFELVRTEGEYELYENRYALPLGYTTDAYITQEEYRECTPLEKQWALLQGAVLEEEDERYRHIVPEKSVAEVRVLPANDLDASWEEEKITVTSPDARLQLRFDGIGQAETYLALENYDIDKTVNSFSAGIETEDAFDYRSIPSKSYLQGIPRRDFLFNAGYSEEAMQQIELYQSPAGRYGLENIRVFCQPMEAYAGYIEALREEPLEDLSIAANRIQGTVSLSRDKILILSIPFSAGWSAKVDGETAELFASGTAFTALKLEEGEHAVVLTYRTPGMRIGICLSILGVALFAAIVIYRKKRCA</sequence>
<gene>
    <name evidence="2" type="ORF">IAB02_00600</name>
</gene>
<dbReference type="Proteomes" id="UP000824072">
    <property type="component" value="Unassembled WGS sequence"/>
</dbReference>
<proteinExistence type="predicted"/>
<feature type="transmembrane region" description="Helical" evidence="1">
    <location>
        <begin position="438"/>
        <end position="457"/>
    </location>
</feature>
<feature type="transmembrane region" description="Helical" evidence="1">
    <location>
        <begin position="112"/>
        <end position="133"/>
    </location>
</feature>
<protein>
    <submittedName>
        <fullName evidence="2">YfhO family protein</fullName>
    </submittedName>
</protein>
<feature type="transmembrane region" description="Helical" evidence="1">
    <location>
        <begin position="240"/>
        <end position="263"/>
    </location>
</feature>
<dbReference type="PANTHER" id="PTHR38454">
    <property type="entry name" value="INTEGRAL MEMBRANE PROTEIN-RELATED"/>
    <property type="match status" value="1"/>
</dbReference>
<reference evidence="2" key="1">
    <citation type="submission" date="2020-10" db="EMBL/GenBank/DDBJ databases">
        <authorList>
            <person name="Gilroy R."/>
        </authorList>
    </citation>
    <scope>NUCLEOTIDE SEQUENCE</scope>
    <source>
        <strain evidence="2">ChiHcec3-11533</strain>
    </source>
</reference>
<dbReference type="Pfam" id="PF09586">
    <property type="entry name" value="YfhO"/>
    <property type="match status" value="1"/>
</dbReference>
<dbReference type="PANTHER" id="PTHR38454:SF1">
    <property type="entry name" value="INTEGRAL MEMBRANE PROTEIN"/>
    <property type="match status" value="1"/>
</dbReference>
<dbReference type="AlphaFoldDB" id="A0A9D1I921"/>
<feature type="transmembrane region" description="Helical" evidence="1">
    <location>
        <begin position="197"/>
        <end position="219"/>
    </location>
</feature>
<feature type="transmembrane region" description="Helical" evidence="1">
    <location>
        <begin position="855"/>
        <end position="875"/>
    </location>
</feature>
<evidence type="ECO:0000313" key="2">
    <source>
        <dbReference type="EMBL" id="HIU33035.1"/>
    </source>
</evidence>
<dbReference type="InterPro" id="IPR018580">
    <property type="entry name" value="Uncharacterised_YfhO"/>
</dbReference>
<accession>A0A9D1I921</accession>
<comment type="caution">
    <text evidence="2">The sequence shown here is derived from an EMBL/GenBank/DDBJ whole genome shotgun (WGS) entry which is preliminary data.</text>
</comment>
<reference evidence="2" key="2">
    <citation type="journal article" date="2021" name="PeerJ">
        <title>Extensive microbial diversity within the chicken gut microbiome revealed by metagenomics and culture.</title>
        <authorList>
            <person name="Gilroy R."/>
            <person name="Ravi A."/>
            <person name="Getino M."/>
            <person name="Pursley I."/>
            <person name="Horton D.L."/>
            <person name="Alikhan N.F."/>
            <person name="Baker D."/>
            <person name="Gharbi K."/>
            <person name="Hall N."/>
            <person name="Watson M."/>
            <person name="Adriaenssens E.M."/>
            <person name="Foster-Nyarko E."/>
            <person name="Jarju S."/>
            <person name="Secka A."/>
            <person name="Antonio M."/>
            <person name="Oren A."/>
            <person name="Chaudhuri R.R."/>
            <person name="La Ragione R."/>
            <person name="Hildebrand F."/>
            <person name="Pallen M.J."/>
        </authorList>
    </citation>
    <scope>NUCLEOTIDE SEQUENCE</scope>
    <source>
        <strain evidence="2">ChiHcec3-11533</strain>
    </source>
</reference>
<feature type="transmembrane region" description="Helical" evidence="1">
    <location>
        <begin position="140"/>
        <end position="156"/>
    </location>
</feature>
<organism evidence="2 3">
    <name type="scientific">Candidatus Pullichristensenella excrementigallinarum</name>
    <dbReference type="NCBI Taxonomy" id="2840907"/>
    <lineage>
        <taxon>Bacteria</taxon>
        <taxon>Bacillati</taxon>
        <taxon>Bacillota</taxon>
        <taxon>Clostridia</taxon>
        <taxon>Candidatus Pullichristensenella</taxon>
    </lineage>
</organism>
<feature type="transmembrane region" description="Helical" evidence="1">
    <location>
        <begin position="383"/>
        <end position="402"/>
    </location>
</feature>
<evidence type="ECO:0000313" key="3">
    <source>
        <dbReference type="Proteomes" id="UP000824072"/>
    </source>
</evidence>
<feature type="transmembrane region" description="Helical" evidence="1">
    <location>
        <begin position="297"/>
        <end position="316"/>
    </location>
</feature>
<keyword evidence="1" id="KW-0812">Transmembrane</keyword>
<evidence type="ECO:0000256" key="1">
    <source>
        <dbReference type="SAM" id="Phobius"/>
    </source>
</evidence>
<keyword evidence="1" id="KW-1133">Transmembrane helix</keyword>
<dbReference type="EMBL" id="DVMU01000015">
    <property type="protein sequence ID" value="HIU33035.1"/>
    <property type="molecule type" value="Genomic_DNA"/>
</dbReference>
<feature type="transmembrane region" description="Helical" evidence="1">
    <location>
        <begin position="408"/>
        <end position="426"/>
    </location>
</feature>
<feature type="transmembrane region" description="Helical" evidence="1">
    <location>
        <begin position="328"/>
        <end position="345"/>
    </location>
</feature>
<feature type="transmembrane region" description="Helical" evidence="1">
    <location>
        <begin position="357"/>
        <end position="376"/>
    </location>
</feature>
<feature type="non-terminal residue" evidence="2">
    <location>
        <position position="1"/>
    </location>
</feature>
<name>A0A9D1I921_9FIRM</name>
<feature type="transmembrane region" description="Helical" evidence="1">
    <location>
        <begin position="12"/>
        <end position="33"/>
    </location>
</feature>